<accession>A0A437QHH9</accession>
<evidence type="ECO:0000256" key="1">
    <source>
        <dbReference type="SAM" id="MobiDB-lite"/>
    </source>
</evidence>
<dbReference type="Proteomes" id="UP000287447">
    <property type="component" value="Unassembled WGS sequence"/>
</dbReference>
<evidence type="ECO:0000313" key="2">
    <source>
        <dbReference type="EMBL" id="RVU34023.1"/>
    </source>
</evidence>
<sequence length="145" mass="15337">MAMTAADVHGGALVSKAAEGATARRTGNGTGSHDQDTPITSPGGGDFFDDSAPDTPRPEQRFFDDPALDRLMGVVWALATEVYVLRDRQQVLEETLAASGAINRAALDAEADPQELMDKAADRDAFVAHLMDNLMGLQAAKGPVR</sequence>
<name>A0A437QHH9_9PROT</name>
<dbReference type="RefSeq" id="WP_127768053.1">
    <property type="nucleotide sequence ID" value="NZ_SADE01000004.1"/>
</dbReference>
<dbReference type="OrthoDB" id="467106at2"/>
<dbReference type="EMBL" id="SADE01000004">
    <property type="protein sequence ID" value="RVU34023.1"/>
    <property type="molecule type" value="Genomic_DNA"/>
</dbReference>
<protein>
    <submittedName>
        <fullName evidence="2">Uncharacterized protein</fullName>
    </submittedName>
</protein>
<evidence type="ECO:0000313" key="3">
    <source>
        <dbReference type="Proteomes" id="UP000287447"/>
    </source>
</evidence>
<comment type="caution">
    <text evidence="2">The sequence shown here is derived from an EMBL/GenBank/DDBJ whole genome shotgun (WGS) entry which is preliminary data.</text>
</comment>
<feature type="region of interest" description="Disordered" evidence="1">
    <location>
        <begin position="1"/>
        <end position="64"/>
    </location>
</feature>
<keyword evidence="3" id="KW-1185">Reference proteome</keyword>
<gene>
    <name evidence="2" type="ORF">EOI86_23155</name>
</gene>
<dbReference type="AlphaFoldDB" id="A0A437QHH9"/>
<feature type="compositionally biased region" description="Low complexity" evidence="1">
    <location>
        <begin position="17"/>
        <end position="27"/>
    </location>
</feature>
<reference evidence="3" key="1">
    <citation type="submission" date="2019-01" db="EMBL/GenBank/DDBJ databases">
        <title>Gri0909 isolated from a small marine red alga.</title>
        <authorList>
            <person name="Kim J."/>
            <person name="Jeong S.E."/>
            <person name="Jeon C.O."/>
        </authorList>
    </citation>
    <scope>NUCLEOTIDE SEQUENCE [LARGE SCALE GENOMIC DNA]</scope>
    <source>
        <strain evidence="3">Gri0909</strain>
    </source>
</reference>
<organism evidence="2 3">
    <name type="scientific">Hwanghaeella grinnelliae</name>
    <dbReference type="NCBI Taxonomy" id="2500179"/>
    <lineage>
        <taxon>Bacteria</taxon>
        <taxon>Pseudomonadati</taxon>
        <taxon>Pseudomonadota</taxon>
        <taxon>Alphaproteobacteria</taxon>
        <taxon>Rhodospirillales</taxon>
        <taxon>Rhodospirillaceae</taxon>
        <taxon>Hwanghaeella</taxon>
    </lineage>
</organism>
<proteinExistence type="predicted"/>